<evidence type="ECO:0000313" key="1">
    <source>
        <dbReference type="EMBL" id="ADJ19482.1"/>
    </source>
</evidence>
<dbReference type="KEGG" id="vg:10323154"/>
<name>D9I6A1_9CAUD</name>
<dbReference type="GeneID" id="10323154"/>
<proteinExistence type="predicted"/>
<keyword evidence="2" id="KW-1185">Reference proteome</keyword>
<organism evidence="1 2">
    <name type="scientific">Acinetobacter phage 133</name>
    <dbReference type="NCBI Taxonomy" id="2919552"/>
    <lineage>
        <taxon>Viruses</taxon>
        <taxon>Duplodnaviria</taxon>
        <taxon>Heunggongvirae</taxon>
        <taxon>Uroviricota</taxon>
        <taxon>Caudoviricetes</taxon>
        <taxon>Pantevenvirales</taxon>
        <taxon>Straboviridae</taxon>
        <taxon>Tevenvirinae</taxon>
        <taxon>Centumtrigintavirus</taxon>
        <taxon>Centumtrigintavirus cv133</taxon>
        <taxon>Acinetobacter virus 133</taxon>
    </lineage>
</organism>
<accession>D9I6A1</accession>
<dbReference type="EMBL" id="HM114315">
    <property type="protein sequence ID" value="ADJ19482.1"/>
    <property type="molecule type" value="Genomic_DNA"/>
</dbReference>
<protein>
    <submittedName>
        <fullName evidence="1">Gp14 head completion</fullName>
    </submittedName>
</protein>
<sequence>MLDSTLFAKLGNGTGYDNTNVANILNPYVNFHNHANTQSLADTLVAESIQMRGVECYYLPREFVDLDLVFGEDPSSKFTKAWKFAAYLESFEGYEGANTFFSKYGMSVQDEINISINPGLFKHQTNGTEPKEGDLIYFKMDNSLFEIKWVEPYNPFYQVGRNAIRKINAAKFVYSGEEIQPDLQRNEGIYIDDHADLDLEPLKNLDGMFDILDKPFEEVKTINTEAKAYVEPYVVQNNRGEGQTSPFDDDF</sequence>
<dbReference type="InterPro" id="IPR021674">
    <property type="entry name" value="Phage_T4_Gp14_neck-protein"/>
</dbReference>
<reference evidence="1 2" key="1">
    <citation type="journal article" date="2010" name="Virol. J.">
        <title>Genomes of the T4-related bacteriophages as windows on microbial genome evolution.</title>
        <authorList>
            <person name="Petrov V.M."/>
            <person name="Ratnayaka S."/>
            <person name="Nolan J.M."/>
            <person name="Miller E.S."/>
            <person name="Karam J.D."/>
        </authorList>
    </citation>
    <scope>NUCLEOTIDE SEQUENCE [LARGE SCALE GENOMIC DNA]</scope>
    <source>
        <strain evidence="1">Acj133</strain>
    </source>
</reference>
<dbReference type="Proteomes" id="UP000000330">
    <property type="component" value="Segment"/>
</dbReference>
<dbReference type="Pfam" id="PF11649">
    <property type="entry name" value="T4_neck-protein"/>
    <property type="match status" value="1"/>
</dbReference>
<gene>
    <name evidence="1" type="primary">14</name>
    <name evidence="1" type="ORF">Acj133p167</name>
</gene>
<evidence type="ECO:0000313" key="2">
    <source>
        <dbReference type="Proteomes" id="UP000000330"/>
    </source>
</evidence>
<dbReference type="RefSeq" id="YP_004300748.1">
    <property type="nucleotide sequence ID" value="NC_015250.1"/>
</dbReference>